<evidence type="ECO:0000256" key="2">
    <source>
        <dbReference type="ARBA" id="ARBA00012528"/>
    </source>
</evidence>
<feature type="transmembrane region" description="Helical" evidence="4">
    <location>
        <begin position="123"/>
        <end position="141"/>
    </location>
</feature>
<keyword evidence="7" id="KW-1185">Reference proteome</keyword>
<feature type="transmembrane region" description="Helical" evidence="4">
    <location>
        <begin position="44"/>
        <end position="62"/>
    </location>
</feature>
<proteinExistence type="predicted"/>
<evidence type="ECO:0000256" key="3">
    <source>
        <dbReference type="ARBA" id="ARBA00034247"/>
    </source>
</evidence>
<reference evidence="7" key="1">
    <citation type="submission" date="2016-05" db="EMBL/GenBank/DDBJ databases">
        <authorList>
            <person name="Baek K."/>
            <person name="Yang S.-J."/>
        </authorList>
    </citation>
    <scope>NUCLEOTIDE SEQUENCE [LARGE SCALE GENOMIC DNA]</scope>
    <source>
        <strain evidence="7">ST58-10</strain>
    </source>
</reference>
<keyword evidence="4" id="KW-0472">Membrane</keyword>
<dbReference type="SUPFAM" id="SSF55073">
    <property type="entry name" value="Nucleotide cyclase"/>
    <property type="match status" value="1"/>
</dbReference>
<dbReference type="AlphaFoldDB" id="A0A1A9EW74"/>
<evidence type="ECO:0000313" key="7">
    <source>
        <dbReference type="Proteomes" id="UP000078070"/>
    </source>
</evidence>
<dbReference type="KEGG" id="mars:A8C75_06440"/>
<reference evidence="6 7" key="2">
    <citation type="journal article" date="2018" name="Int. J. Syst. Evol. Microbiol.">
        <title>Marinobacterium aestuarii sp. nov., a benzene-degrading marine bacterium isolated from estuary sediment.</title>
        <authorList>
            <person name="Bae S.S."/>
            <person name="Jung J."/>
            <person name="Chung D."/>
            <person name="Baek K."/>
        </authorList>
    </citation>
    <scope>NUCLEOTIDE SEQUENCE [LARGE SCALE GENOMIC DNA]</scope>
    <source>
        <strain evidence="6 7">ST58-10</strain>
    </source>
</reference>
<dbReference type="PANTHER" id="PTHR45138">
    <property type="entry name" value="REGULATORY COMPONENTS OF SENSORY TRANSDUCTION SYSTEM"/>
    <property type="match status" value="1"/>
</dbReference>
<feature type="transmembrane region" description="Helical" evidence="4">
    <location>
        <begin position="147"/>
        <end position="172"/>
    </location>
</feature>
<evidence type="ECO:0000313" key="6">
    <source>
        <dbReference type="EMBL" id="ANG62166.1"/>
    </source>
</evidence>
<keyword evidence="4" id="KW-1133">Transmembrane helix</keyword>
<name>A0A1A9EW74_9GAMM</name>
<dbReference type="RefSeq" id="WP_067379663.1">
    <property type="nucleotide sequence ID" value="NZ_CP015839.1"/>
</dbReference>
<protein>
    <recommendedName>
        <fullName evidence="2">diguanylate cyclase</fullName>
        <ecNumber evidence="2">2.7.7.65</ecNumber>
    </recommendedName>
</protein>
<dbReference type="PANTHER" id="PTHR45138:SF9">
    <property type="entry name" value="DIGUANYLATE CYCLASE DGCM-RELATED"/>
    <property type="match status" value="1"/>
</dbReference>
<evidence type="ECO:0000259" key="5">
    <source>
        <dbReference type="PROSITE" id="PS50887"/>
    </source>
</evidence>
<dbReference type="GO" id="GO:0043709">
    <property type="term" value="P:cell adhesion involved in single-species biofilm formation"/>
    <property type="evidence" value="ECO:0007669"/>
    <property type="project" value="TreeGrafter"/>
</dbReference>
<dbReference type="GO" id="GO:0052621">
    <property type="term" value="F:diguanylate cyclase activity"/>
    <property type="evidence" value="ECO:0007669"/>
    <property type="project" value="UniProtKB-EC"/>
</dbReference>
<dbReference type="STRING" id="1821621.A8C75_06440"/>
<dbReference type="Gene3D" id="3.30.70.270">
    <property type="match status" value="1"/>
</dbReference>
<dbReference type="InterPro" id="IPR000160">
    <property type="entry name" value="GGDEF_dom"/>
</dbReference>
<keyword evidence="4" id="KW-0812">Transmembrane</keyword>
<dbReference type="EC" id="2.7.7.65" evidence="2"/>
<dbReference type="InterPro" id="IPR043128">
    <property type="entry name" value="Rev_trsase/Diguanyl_cyclase"/>
</dbReference>
<comment type="catalytic activity">
    <reaction evidence="3">
        <text>2 GTP = 3',3'-c-di-GMP + 2 diphosphate</text>
        <dbReference type="Rhea" id="RHEA:24898"/>
        <dbReference type="ChEBI" id="CHEBI:33019"/>
        <dbReference type="ChEBI" id="CHEBI:37565"/>
        <dbReference type="ChEBI" id="CHEBI:58805"/>
        <dbReference type="EC" id="2.7.7.65"/>
    </reaction>
</comment>
<dbReference type="NCBIfam" id="TIGR00254">
    <property type="entry name" value="GGDEF"/>
    <property type="match status" value="1"/>
</dbReference>
<feature type="transmembrane region" description="Helical" evidence="4">
    <location>
        <begin position="87"/>
        <end position="111"/>
    </location>
</feature>
<dbReference type="CDD" id="cd01949">
    <property type="entry name" value="GGDEF"/>
    <property type="match status" value="1"/>
</dbReference>
<evidence type="ECO:0000256" key="4">
    <source>
        <dbReference type="SAM" id="Phobius"/>
    </source>
</evidence>
<gene>
    <name evidence="6" type="ORF">A8C75_06440</name>
</gene>
<comment type="cofactor">
    <cofactor evidence="1">
        <name>Mg(2+)</name>
        <dbReference type="ChEBI" id="CHEBI:18420"/>
    </cofactor>
</comment>
<sequence>MMDATQHTRGLQLVKRIYPGRSTGFMLGAISVASVLYEQNVGPGSWLMIAFSGLLWPLLAYWRACRSSNPYAAEKQNQHFDAAQCGFWTAMMGFNLLPATMGFAMLGMVLLSLGGKKRCLKGILVFTLTAAVTWLLSDIPLQLQPSLFTLLASVPILLFYPLLIGYSAYSFALAANEQRKQLEIVSRTDGLSGLNNRQHWEQRVADAFAQAHSEQHAYSLIMLDIDYFKQVNDHFGHGAGDDVIRQVARLLEECFAHDACLGRYGGDEFGILLPNCGAAEALARAEKARQHVFTYLHSQSPATISLGIAELDTKASAESYSDWILHADLALYQAKRQGRNCAVCFSQLADARLTAEA</sequence>
<dbReference type="FunFam" id="3.30.70.270:FF:000001">
    <property type="entry name" value="Diguanylate cyclase domain protein"/>
    <property type="match status" value="1"/>
</dbReference>
<dbReference type="Pfam" id="PF00990">
    <property type="entry name" value="GGDEF"/>
    <property type="match status" value="1"/>
</dbReference>
<feature type="domain" description="GGDEF" evidence="5">
    <location>
        <begin position="216"/>
        <end position="347"/>
    </location>
</feature>
<organism evidence="6 7">
    <name type="scientific">Marinobacterium aestuarii</name>
    <dbReference type="NCBI Taxonomy" id="1821621"/>
    <lineage>
        <taxon>Bacteria</taxon>
        <taxon>Pseudomonadati</taxon>
        <taxon>Pseudomonadota</taxon>
        <taxon>Gammaproteobacteria</taxon>
        <taxon>Oceanospirillales</taxon>
        <taxon>Oceanospirillaceae</taxon>
        <taxon>Marinobacterium</taxon>
    </lineage>
</organism>
<dbReference type="EMBL" id="CP015839">
    <property type="protein sequence ID" value="ANG62166.1"/>
    <property type="molecule type" value="Genomic_DNA"/>
</dbReference>
<dbReference type="GO" id="GO:0005886">
    <property type="term" value="C:plasma membrane"/>
    <property type="evidence" value="ECO:0007669"/>
    <property type="project" value="TreeGrafter"/>
</dbReference>
<dbReference type="SMART" id="SM00267">
    <property type="entry name" value="GGDEF"/>
    <property type="match status" value="1"/>
</dbReference>
<dbReference type="GO" id="GO:1902201">
    <property type="term" value="P:negative regulation of bacterial-type flagellum-dependent cell motility"/>
    <property type="evidence" value="ECO:0007669"/>
    <property type="project" value="TreeGrafter"/>
</dbReference>
<dbReference type="InterPro" id="IPR029787">
    <property type="entry name" value="Nucleotide_cyclase"/>
</dbReference>
<accession>A0A1A9EW74</accession>
<dbReference type="InterPro" id="IPR007894">
    <property type="entry name" value="MASE2"/>
</dbReference>
<evidence type="ECO:0000256" key="1">
    <source>
        <dbReference type="ARBA" id="ARBA00001946"/>
    </source>
</evidence>
<dbReference type="PROSITE" id="PS50887">
    <property type="entry name" value="GGDEF"/>
    <property type="match status" value="1"/>
</dbReference>
<dbReference type="OrthoDB" id="9812260at2"/>
<dbReference type="InterPro" id="IPR050469">
    <property type="entry name" value="Diguanylate_Cyclase"/>
</dbReference>
<dbReference type="Pfam" id="PF05230">
    <property type="entry name" value="MASE2"/>
    <property type="match status" value="1"/>
</dbReference>
<dbReference type="Proteomes" id="UP000078070">
    <property type="component" value="Chromosome"/>
</dbReference>